<accession>A0A2S2PJP5</accession>
<organism evidence="1">
    <name type="scientific">Schizaphis graminum</name>
    <name type="common">Green bug aphid</name>
    <dbReference type="NCBI Taxonomy" id="13262"/>
    <lineage>
        <taxon>Eukaryota</taxon>
        <taxon>Metazoa</taxon>
        <taxon>Ecdysozoa</taxon>
        <taxon>Arthropoda</taxon>
        <taxon>Hexapoda</taxon>
        <taxon>Insecta</taxon>
        <taxon>Pterygota</taxon>
        <taxon>Neoptera</taxon>
        <taxon>Paraneoptera</taxon>
        <taxon>Hemiptera</taxon>
        <taxon>Sternorrhyncha</taxon>
        <taxon>Aphidomorpha</taxon>
        <taxon>Aphidoidea</taxon>
        <taxon>Aphididae</taxon>
        <taxon>Aphidini</taxon>
        <taxon>Schizaphis</taxon>
    </lineage>
</organism>
<proteinExistence type="predicted"/>
<dbReference type="AlphaFoldDB" id="A0A2S2PJP5"/>
<evidence type="ECO:0000313" key="1">
    <source>
        <dbReference type="EMBL" id="MBY29625.1"/>
    </source>
</evidence>
<protein>
    <submittedName>
        <fullName evidence="1">Uncharacterized protein</fullName>
    </submittedName>
</protein>
<dbReference type="EMBL" id="GGMR01017006">
    <property type="protein sequence ID" value="MBY29625.1"/>
    <property type="molecule type" value="Transcribed_RNA"/>
</dbReference>
<gene>
    <name evidence="1" type="ORF">g.20040</name>
</gene>
<name>A0A2S2PJP5_SCHGA</name>
<reference evidence="1" key="1">
    <citation type="submission" date="2018-04" db="EMBL/GenBank/DDBJ databases">
        <title>Transcriptome of Schizaphis graminum biotype I.</title>
        <authorList>
            <person name="Scully E.D."/>
            <person name="Geib S.M."/>
            <person name="Palmer N.A."/>
            <person name="Koch K."/>
            <person name="Bradshaw J."/>
            <person name="Heng-Moss T."/>
            <person name="Sarath G."/>
        </authorList>
    </citation>
    <scope>NUCLEOTIDE SEQUENCE</scope>
</reference>
<sequence length="103" mass="10987">MSTDPDIWFQTSATDVTEQCCYEHCADGLCIRNETLCNGDSGGVADFQRPVCVENVPLAVEESLCTDYSLTDTSSSSGRPDLPLQLLLWPASGLALVAVTAVT</sequence>